<keyword evidence="2" id="KW-0806">Transcription termination</keyword>
<evidence type="ECO:0000256" key="1">
    <source>
        <dbReference type="ARBA" id="ARBA00007692"/>
    </source>
</evidence>
<dbReference type="GO" id="GO:0003676">
    <property type="term" value="F:nucleic acid binding"/>
    <property type="evidence" value="ECO:0007669"/>
    <property type="project" value="InterPro"/>
</dbReference>
<keyword evidence="2" id="KW-0805">Transcription regulation</keyword>
<evidence type="ECO:0000256" key="4">
    <source>
        <dbReference type="SAM" id="SignalP"/>
    </source>
</evidence>
<sequence>MVLYFILTRLTATASSSSFTHHNIAHIQLGSLLQHKHSNNAFLVLFNSFTSATPSDGNHHKGDTFTVSYLINSCGLSPELAKKLSDRVNLKNPETPNAVIALLKHYGFSKTHVAQIVQKYPKLLVANAENTLLPKLKFIQSIGVSNMDMPKILISNHCILFRSLKKCLIPRYEVLRSVVRDDLEAVRALRNAPRCFTYSDIMSYLVPNIEALRQCGVPQSSISHLMIHMNSVAFARHSKFLEAVNTTKEFGFNPLRTNFVVAILVLLKGKEVWESRFEVYERWGWNHEMAVRAFRKFPNFMKLSEKLFTRKMSFLVNDVGWPSEDIAEYPLVIMYNLETRIIPRFSVIKILKSKGLLGKNLHFRDFICITEKNFLEKFVVKFQKDLPLLPDVYRGVINHSNVM</sequence>
<dbReference type="InterPro" id="IPR003690">
    <property type="entry name" value="MTERF"/>
</dbReference>
<reference evidence="5 6" key="1">
    <citation type="submission" date="2024-01" db="EMBL/GenBank/DDBJ databases">
        <title>The genomes of 5 underutilized Papilionoideae crops provide insights into root nodulation and disease resistance.</title>
        <authorList>
            <person name="Yuan L."/>
        </authorList>
    </citation>
    <scope>NUCLEOTIDE SEQUENCE [LARGE SCALE GENOMIC DNA]</scope>
    <source>
        <strain evidence="5">LY-2023</strain>
        <tissue evidence="5">Leaf</tissue>
    </source>
</reference>
<organism evidence="5 6">
    <name type="scientific">Clitoria ternatea</name>
    <name type="common">Butterfly pea</name>
    <dbReference type="NCBI Taxonomy" id="43366"/>
    <lineage>
        <taxon>Eukaryota</taxon>
        <taxon>Viridiplantae</taxon>
        <taxon>Streptophyta</taxon>
        <taxon>Embryophyta</taxon>
        <taxon>Tracheophyta</taxon>
        <taxon>Spermatophyta</taxon>
        <taxon>Magnoliopsida</taxon>
        <taxon>eudicotyledons</taxon>
        <taxon>Gunneridae</taxon>
        <taxon>Pentapetalae</taxon>
        <taxon>rosids</taxon>
        <taxon>fabids</taxon>
        <taxon>Fabales</taxon>
        <taxon>Fabaceae</taxon>
        <taxon>Papilionoideae</taxon>
        <taxon>50 kb inversion clade</taxon>
        <taxon>NPAAA clade</taxon>
        <taxon>indigoferoid/millettioid clade</taxon>
        <taxon>Phaseoleae</taxon>
        <taxon>Clitoria</taxon>
    </lineage>
</organism>
<proteinExistence type="inferred from homology"/>
<dbReference type="Gene3D" id="1.25.70.10">
    <property type="entry name" value="Transcription termination factor 3, mitochondrial"/>
    <property type="match status" value="1"/>
</dbReference>
<comment type="similarity">
    <text evidence="1">Belongs to the mTERF family.</text>
</comment>
<gene>
    <name evidence="5" type="ORF">RJT34_00320</name>
</gene>
<evidence type="ECO:0000313" key="6">
    <source>
        <dbReference type="Proteomes" id="UP001359559"/>
    </source>
</evidence>
<dbReference type="Proteomes" id="UP001359559">
    <property type="component" value="Unassembled WGS sequence"/>
</dbReference>
<evidence type="ECO:0000313" key="5">
    <source>
        <dbReference type="EMBL" id="KAK7316681.1"/>
    </source>
</evidence>
<keyword evidence="4" id="KW-0732">Signal</keyword>
<feature type="signal peptide" evidence="4">
    <location>
        <begin position="1"/>
        <end position="16"/>
    </location>
</feature>
<name>A0AAN9KH04_CLITE</name>
<dbReference type="FunFam" id="1.25.70.10:FF:000001">
    <property type="entry name" value="Mitochondrial transcription termination factor-like"/>
    <property type="match status" value="1"/>
</dbReference>
<dbReference type="PANTHER" id="PTHR13068:SF133">
    <property type="entry name" value="MITOCHONDRIAL TRANSCRIPTION TERMINATION FACTOR FAMILY PROTEIN"/>
    <property type="match status" value="1"/>
</dbReference>
<comment type="caution">
    <text evidence="5">The sequence shown here is derived from an EMBL/GenBank/DDBJ whole genome shotgun (WGS) entry which is preliminary data.</text>
</comment>
<keyword evidence="3" id="KW-0809">Transit peptide</keyword>
<keyword evidence="6" id="KW-1185">Reference proteome</keyword>
<evidence type="ECO:0000256" key="2">
    <source>
        <dbReference type="ARBA" id="ARBA00022472"/>
    </source>
</evidence>
<dbReference type="GO" id="GO:0006353">
    <property type="term" value="P:DNA-templated transcription termination"/>
    <property type="evidence" value="ECO:0007669"/>
    <property type="project" value="UniProtKB-KW"/>
</dbReference>
<dbReference type="Pfam" id="PF02536">
    <property type="entry name" value="mTERF"/>
    <property type="match status" value="2"/>
</dbReference>
<dbReference type="EMBL" id="JAYKXN010000001">
    <property type="protein sequence ID" value="KAK7316681.1"/>
    <property type="molecule type" value="Genomic_DNA"/>
</dbReference>
<dbReference type="PANTHER" id="PTHR13068">
    <property type="entry name" value="CGI-12 PROTEIN-RELATED"/>
    <property type="match status" value="1"/>
</dbReference>
<dbReference type="InterPro" id="IPR038538">
    <property type="entry name" value="MTERF_sf"/>
</dbReference>
<protein>
    <submittedName>
        <fullName evidence="5">Uncharacterized protein</fullName>
    </submittedName>
</protein>
<keyword evidence="2" id="KW-0804">Transcription</keyword>
<dbReference type="AlphaFoldDB" id="A0AAN9KH04"/>
<accession>A0AAN9KH04</accession>
<dbReference type="SMART" id="SM00733">
    <property type="entry name" value="Mterf"/>
    <property type="match status" value="5"/>
</dbReference>
<evidence type="ECO:0000256" key="3">
    <source>
        <dbReference type="ARBA" id="ARBA00022946"/>
    </source>
</evidence>
<feature type="chain" id="PRO_5042833374" evidence="4">
    <location>
        <begin position="17"/>
        <end position="403"/>
    </location>
</feature>